<evidence type="ECO:0000256" key="14">
    <source>
        <dbReference type="SAM" id="MobiDB-lite"/>
    </source>
</evidence>
<feature type="compositionally biased region" description="Gly residues" evidence="14">
    <location>
        <begin position="377"/>
        <end position="386"/>
    </location>
</feature>
<dbReference type="PANTHER" id="PTHR21625">
    <property type="entry name" value="NYD-SP28 PROTEIN"/>
    <property type="match status" value="1"/>
</dbReference>
<evidence type="ECO:0000256" key="8">
    <source>
        <dbReference type="ARBA" id="ARBA00037841"/>
    </source>
</evidence>
<dbReference type="GeneID" id="108508092"/>
<name>A0A6J0J1L2_9PASS</name>
<evidence type="ECO:0000256" key="10">
    <source>
        <dbReference type="ARBA" id="ARBA00040899"/>
    </source>
</evidence>
<dbReference type="InterPro" id="IPR039750">
    <property type="entry name" value="DRC1/DRC2"/>
</dbReference>
<dbReference type="RefSeq" id="XP_017692115.1">
    <property type="nucleotide sequence ID" value="XM_017836626.1"/>
</dbReference>
<feature type="compositionally biased region" description="Gly residues" evidence="14">
    <location>
        <begin position="156"/>
        <end position="166"/>
    </location>
</feature>
<keyword evidence="6" id="KW-0206">Cytoskeleton</keyword>
<evidence type="ECO:0000256" key="2">
    <source>
        <dbReference type="ARBA" id="ARBA00022490"/>
    </source>
</evidence>
<evidence type="ECO:0000256" key="9">
    <source>
        <dbReference type="ARBA" id="ARBA00038424"/>
    </source>
</evidence>
<dbReference type="AlphaFoldDB" id="A0A6J0J1L2"/>
<feature type="compositionally biased region" description="Low complexity" evidence="14">
    <location>
        <begin position="364"/>
        <end position="376"/>
    </location>
</feature>
<evidence type="ECO:0000313" key="18">
    <source>
        <dbReference type="RefSeq" id="XP_017692116.1"/>
    </source>
</evidence>
<protein>
    <recommendedName>
        <fullName evidence="10">Dynein regulatory complex subunit 2</fullName>
    </recommendedName>
    <alternativeName>
        <fullName evidence="11">Coiled-coil domain-containing protein 65</fullName>
    </alternativeName>
</protein>
<evidence type="ECO:0000256" key="6">
    <source>
        <dbReference type="ARBA" id="ARBA00023212"/>
    </source>
</evidence>
<evidence type="ECO:0000256" key="11">
    <source>
        <dbReference type="ARBA" id="ARBA00041517"/>
    </source>
</evidence>
<proteinExistence type="inferred from homology"/>
<feature type="compositionally biased region" description="Low complexity" evidence="14">
    <location>
        <begin position="407"/>
        <end position="425"/>
    </location>
</feature>
<keyword evidence="7" id="KW-0966">Cell projection</keyword>
<dbReference type="PANTHER" id="PTHR21625:SF0">
    <property type="entry name" value="DYNEIN REGULATORY COMPLEX SUBUNIT 2"/>
    <property type="match status" value="1"/>
</dbReference>
<dbReference type="GO" id="GO:0060285">
    <property type="term" value="P:cilium-dependent cell motility"/>
    <property type="evidence" value="ECO:0007669"/>
    <property type="project" value="TreeGrafter"/>
</dbReference>
<evidence type="ECO:0000313" key="17">
    <source>
        <dbReference type="RefSeq" id="XP_017692115.1"/>
    </source>
</evidence>
<comment type="subcellular location">
    <subcellularLocation>
        <location evidence="1">Cytoplasm</location>
        <location evidence="1">Cytoskeleton</location>
        <location evidence="1">Flagellum axoneme</location>
    </subcellularLocation>
    <subcellularLocation>
        <location evidence="8">Cytoplasm</location>
        <location evidence="8">Cytoskeleton</location>
        <location evidence="8">Flagellum basal body</location>
    </subcellularLocation>
</comment>
<feature type="compositionally biased region" description="Low complexity" evidence="14">
    <location>
        <begin position="387"/>
        <end position="397"/>
    </location>
</feature>
<keyword evidence="3" id="KW-0282">Flagellum</keyword>
<dbReference type="GO" id="GO:0003352">
    <property type="term" value="P:regulation of cilium movement"/>
    <property type="evidence" value="ECO:0007669"/>
    <property type="project" value="TreeGrafter"/>
</dbReference>
<feature type="domain" description="Dynein regulatory complex protein 1/2 N-terminal" evidence="15">
    <location>
        <begin position="22"/>
        <end position="119"/>
    </location>
</feature>
<keyword evidence="2" id="KW-0963">Cytoplasm</keyword>
<feature type="compositionally biased region" description="Basic and acidic residues" evidence="14">
    <location>
        <begin position="465"/>
        <end position="474"/>
    </location>
</feature>
<dbReference type="RefSeq" id="XP_017692119.1">
    <property type="nucleotide sequence ID" value="XM_017836630.1"/>
</dbReference>
<dbReference type="OrthoDB" id="7760980at2759"/>
<evidence type="ECO:0000259" key="15">
    <source>
        <dbReference type="Pfam" id="PF14772"/>
    </source>
</evidence>
<evidence type="ECO:0000256" key="7">
    <source>
        <dbReference type="ARBA" id="ARBA00023273"/>
    </source>
</evidence>
<feature type="compositionally biased region" description="Low complexity" evidence="14">
    <location>
        <begin position="192"/>
        <end position="218"/>
    </location>
</feature>
<evidence type="ECO:0000256" key="4">
    <source>
        <dbReference type="ARBA" id="ARBA00023054"/>
    </source>
</evidence>
<evidence type="ECO:0000256" key="5">
    <source>
        <dbReference type="ARBA" id="ARBA00023069"/>
    </source>
</evidence>
<dbReference type="GO" id="GO:0070286">
    <property type="term" value="P:axonemal dynein complex assembly"/>
    <property type="evidence" value="ECO:0007669"/>
    <property type="project" value="InterPro"/>
</dbReference>
<gene>
    <name evidence="17 18 19" type="primary">CCDC65</name>
</gene>
<evidence type="ECO:0000256" key="13">
    <source>
        <dbReference type="SAM" id="Coils"/>
    </source>
</evidence>
<dbReference type="InterPro" id="IPR039505">
    <property type="entry name" value="DRC1/2_N"/>
</dbReference>
<evidence type="ECO:0000313" key="16">
    <source>
        <dbReference type="Proteomes" id="UP000504624"/>
    </source>
</evidence>
<keyword evidence="5" id="KW-0969">Cilium</keyword>
<dbReference type="RefSeq" id="XP_017692116.1">
    <property type="nucleotide sequence ID" value="XM_017836627.1"/>
</dbReference>
<feature type="compositionally biased region" description="Basic and acidic residues" evidence="14">
    <location>
        <begin position="263"/>
        <end position="275"/>
    </location>
</feature>
<dbReference type="CTD" id="105833"/>
<feature type="compositionally biased region" description="Gly residues" evidence="14">
    <location>
        <begin position="294"/>
        <end position="303"/>
    </location>
</feature>
<keyword evidence="16" id="KW-1185">Reference proteome</keyword>
<sequence>MAGARPGAPGAAEAELLLLQSQALAEEEAAKTRRELLTRFLQDKLSREQQLSTGGLHKLRTLWRSALRHAKDQELRGDIETLSQTFSQVMDCKDAVIEALLRELEEAEEQQSRALRSHLSLTDQLLQLQRCRLGYLEEGFAAQENHPEAAGVGKLVSGGHGAGHGAGPRQDRPGGHAGLPERPGRHQKQELAGAAVQPPAAGGEAGGAVEADPEGPAELQRGHGAQDGRVQGAAEEVREELPGDRGAVAEAAEAPGHGGGHQGPDRGSRPGERGADPAGTGGEGRGPAAAPGAPQGGDPGGGHGSRRPGHAQLPERGRPQGAAAGGGEGPAHPAPGRDVPQAGDGGGEGAALLPLLAGRGGAAGRPQSPGGAPRGAPGTGRTGLRGAGAVLAAVQQGEAGGEGAGADTGSPGKQEPAPAGAAPAVPGGGLSQPEGAQRPRPPPRHQARATSPEMSPELGRGHARGHQDTPRASREGSPPQTPSSALLAPAETPTGKPGTCLVPGDTRDCHCLEMP</sequence>
<dbReference type="GO" id="GO:0005858">
    <property type="term" value="C:axonemal dynein complex"/>
    <property type="evidence" value="ECO:0007669"/>
    <property type="project" value="InterPro"/>
</dbReference>
<feature type="compositionally biased region" description="Basic and acidic residues" evidence="14">
    <location>
        <begin position="505"/>
        <end position="515"/>
    </location>
</feature>
<feature type="compositionally biased region" description="Low complexity" evidence="14">
    <location>
        <begin position="244"/>
        <end position="255"/>
    </location>
</feature>
<evidence type="ECO:0000256" key="1">
    <source>
        <dbReference type="ARBA" id="ARBA00004611"/>
    </source>
</evidence>
<organism evidence="16 19">
    <name type="scientific">Lepidothrix coronata</name>
    <name type="common">blue-crowned manakin</name>
    <dbReference type="NCBI Taxonomy" id="321398"/>
    <lineage>
        <taxon>Eukaryota</taxon>
        <taxon>Metazoa</taxon>
        <taxon>Chordata</taxon>
        <taxon>Craniata</taxon>
        <taxon>Vertebrata</taxon>
        <taxon>Euteleostomi</taxon>
        <taxon>Archelosauria</taxon>
        <taxon>Archosauria</taxon>
        <taxon>Dinosauria</taxon>
        <taxon>Saurischia</taxon>
        <taxon>Theropoda</taxon>
        <taxon>Coelurosauria</taxon>
        <taxon>Aves</taxon>
        <taxon>Neognathae</taxon>
        <taxon>Neoaves</taxon>
        <taxon>Telluraves</taxon>
        <taxon>Australaves</taxon>
        <taxon>Passeriformes</taxon>
        <taxon>Pipridae</taxon>
        <taxon>Lepidothrix</taxon>
    </lineage>
</organism>
<reference evidence="17 18" key="1">
    <citation type="submission" date="2025-04" db="UniProtKB">
        <authorList>
            <consortium name="RefSeq"/>
        </authorList>
    </citation>
    <scope>IDENTIFICATION</scope>
</reference>
<evidence type="ECO:0000256" key="3">
    <source>
        <dbReference type="ARBA" id="ARBA00022846"/>
    </source>
</evidence>
<dbReference type="Proteomes" id="UP000504624">
    <property type="component" value="Unplaced"/>
</dbReference>
<keyword evidence="4 13" id="KW-0175">Coiled coil</keyword>
<evidence type="ECO:0000256" key="12">
    <source>
        <dbReference type="ARBA" id="ARBA00045865"/>
    </source>
</evidence>
<evidence type="ECO:0000313" key="19">
    <source>
        <dbReference type="RefSeq" id="XP_017692119.1"/>
    </source>
</evidence>
<feature type="coiled-coil region" evidence="13">
    <location>
        <begin position="90"/>
        <end position="117"/>
    </location>
</feature>
<comment type="function">
    <text evidence="12">Component of the nexin-dynein regulatory complex (N-DRC), a key regulator of ciliary/flagellar motility which maintains the alignment and integrity of the distal axoneme and regulates microtubule sliding in motile axonemes. Plays a critical role in the assembly of N-DRC and also stabilizes the assembly of multiple inner dynein arms and radial spokes. Coassembles with DRC1 to form a central scaffold needed for assembly of the N-DRC and its attachment to the outer doublet microtubules.</text>
</comment>
<dbReference type="Pfam" id="PF14772">
    <property type="entry name" value="NYD-SP28"/>
    <property type="match status" value="1"/>
</dbReference>
<accession>A0A6J0J1L2</accession>
<comment type="similarity">
    <text evidence="9">Belongs to the DRC2 family.</text>
</comment>
<feature type="region of interest" description="Disordered" evidence="14">
    <location>
        <begin position="151"/>
        <end position="515"/>
    </location>
</feature>